<feature type="region of interest" description="Disordered" evidence="1">
    <location>
        <begin position="375"/>
        <end position="430"/>
    </location>
</feature>
<evidence type="ECO:0000313" key="3">
    <source>
        <dbReference type="Proteomes" id="UP000195570"/>
    </source>
</evidence>
<accession>A0A1G4I1L7</accession>
<reference evidence="2" key="1">
    <citation type="submission" date="2016-09" db="EMBL/GenBank/DDBJ databases">
        <authorList>
            <person name="Hebert L."/>
            <person name="Moumen B."/>
        </authorList>
    </citation>
    <scope>NUCLEOTIDE SEQUENCE [LARGE SCALE GENOMIC DNA]</scope>
    <source>
        <strain evidence="2">OVI</strain>
    </source>
</reference>
<organism evidence="2 3">
    <name type="scientific">Trypanosoma equiperdum</name>
    <dbReference type="NCBI Taxonomy" id="5694"/>
    <lineage>
        <taxon>Eukaryota</taxon>
        <taxon>Discoba</taxon>
        <taxon>Euglenozoa</taxon>
        <taxon>Kinetoplastea</taxon>
        <taxon>Metakinetoplastina</taxon>
        <taxon>Trypanosomatida</taxon>
        <taxon>Trypanosomatidae</taxon>
        <taxon>Trypanosoma</taxon>
    </lineage>
</organism>
<feature type="compositionally biased region" description="Basic and acidic residues" evidence="1">
    <location>
        <begin position="376"/>
        <end position="386"/>
    </location>
</feature>
<dbReference type="EMBL" id="CZPT02000299">
    <property type="protein sequence ID" value="SCU65466.1"/>
    <property type="molecule type" value="Genomic_DNA"/>
</dbReference>
<comment type="caution">
    <text evidence="2">The sequence shown here is derived from an EMBL/GenBank/DDBJ whole genome shotgun (WGS) entry which is preliminary data.</text>
</comment>
<dbReference type="VEuPathDB" id="TriTrypDB:TEOVI_000019100"/>
<dbReference type="RefSeq" id="XP_067077067.1">
    <property type="nucleotide sequence ID" value="XM_067220966.1"/>
</dbReference>
<dbReference type="AlphaFoldDB" id="A0A1G4I1L7"/>
<evidence type="ECO:0000256" key="1">
    <source>
        <dbReference type="SAM" id="MobiDB-lite"/>
    </source>
</evidence>
<keyword evidence="3" id="KW-1185">Reference proteome</keyword>
<sequence length="575" mass="63636">MHGASVGATTSMLSAAVELGTSQRQLMRTRCFRSALRCGFRAVPPLLFTDCSQFLQQQRNASSFNKFEAVSYAGRSRNVANAFNPLELNLFDDPTGGLTAGPAEELPSTDIASQVRLCVATYSRHHYYLLFTPFVDVMSIVFQLGLAPNVARPGEVMARWFTDAVATLQNPSCMEEVMGSKAWQRLCEGLDKFYEDVEPVMPLTAAVRKHGLPENLLVPFMRQLAMDLLLPARRRGVVEILPGLILGLANGRAPPELGFPEAAGAAASTSTALKGAAEELQRKRATMAADLFLGVGQETGNTDFAYLGIQLLRANDIAVPFPKQKQLTNVFSAATRIQTDWQMRVSGQLMEVLPKWMDYYKTVYSDNMRAIKKLHEKSETIPERGNIKNPAASRGNKQSQQTQKEGDESDETRCTDVGSDNGDDGMHDYFTSNRRENIARVADLESRIEECVRKRDIEWRDDGDQLYGRFKRKKSLAAGGSLKNDVTSEDVAEGKDQSSAKVVDAEGLVKAQRQTNMDLGDEDCADVASRFRVSTNQAPPEHLKKGMAEDNAFKSASKYIRGTINSCEEEEIWEL</sequence>
<protein>
    <submittedName>
        <fullName evidence="2">Uncharacterized protein</fullName>
    </submittedName>
</protein>
<gene>
    <name evidence="2" type="ORF">TEOVI_000019100</name>
</gene>
<name>A0A1G4I1L7_TRYEQ</name>
<dbReference type="Proteomes" id="UP000195570">
    <property type="component" value="Unassembled WGS sequence"/>
</dbReference>
<dbReference type="GeneID" id="92374131"/>
<evidence type="ECO:0000313" key="2">
    <source>
        <dbReference type="EMBL" id="SCU65466.1"/>
    </source>
</evidence>
<proteinExistence type="predicted"/>